<proteinExistence type="predicted"/>
<sequence length="704" mass="76862">MKQSMVARGSLRESSIDFAPLVRALRRQGWKCALVALVAGLIAYPLIRMLPQHYTAHATLLLKAQPDNITPLPQVSGYDASRSDYYQTQYALIQSRSVLMRVINTQGLLQDPAFNGGLRDDGPETLRLRQANALEHLRQNLTVSGVRGTQLVSIAYESTSPSRAAQIANAVTQAYLAENVAQKQRKTLAARDWNQRQMREVRAQVDAQKAQIEAYLKQQGILTFRGVDGFQTEELGIVTNRLADATQRRIAAQAQYDEVRQAVAGSLENALSVPAIAGHAQIQDLRIALIQTERSLYELRKRYGPDHLQIRQAQAQVAAVQSQLHQVLTELVEGIHRQYLAAQDDERRYRQMLTQQKVDFQGLTAKRDRYNSMQTTLNKTEELYKSLYQRAQELTLSDSLEQADAEVVDPAIAPVHSAKPNRTLLLAMVITLALAIALLFSVVRAALDSRIYTLSQLARRLRLTPLGELRVFDGAGDGARLAQAIMSNPGEAEAAYAMRTRLLLASPPAQVLALVSAEAREGRSLCASLLARAFSADRRTLLIDMDYLSDDGLSATLAPAGAAGLAQWVMSDAEAPPCVPLSGQLDFLPRGTLDGSALLLLSSPPLAQRLTDLRRRYAQIVIDLPALSQAQDSRLGAALADACVAVVQAGRLPAPQLIQALAALDGLAQAGVILNRVARANLESREALRALSVGMALTLPAEKP</sequence>
<dbReference type="Pfam" id="PF13807">
    <property type="entry name" value="GNVR"/>
    <property type="match status" value="1"/>
</dbReference>
<evidence type="ECO:0000256" key="6">
    <source>
        <dbReference type="SAM" id="Phobius"/>
    </source>
</evidence>
<dbReference type="Proteomes" id="UP001238370">
    <property type="component" value="Chromosome"/>
</dbReference>
<comment type="subcellular location">
    <subcellularLocation>
        <location evidence="1">Cell membrane</location>
        <topology evidence="1">Multi-pass membrane protein</topology>
    </subcellularLocation>
</comment>
<dbReference type="InterPro" id="IPR003856">
    <property type="entry name" value="LPS_length_determ_N"/>
</dbReference>
<evidence type="ECO:0000256" key="1">
    <source>
        <dbReference type="ARBA" id="ARBA00004651"/>
    </source>
</evidence>
<keyword evidence="5 6" id="KW-0472">Membrane</keyword>
<evidence type="ECO:0000259" key="8">
    <source>
        <dbReference type="Pfam" id="PF13807"/>
    </source>
</evidence>
<keyword evidence="3 6" id="KW-0812">Transmembrane</keyword>
<feature type="transmembrane region" description="Helical" evidence="6">
    <location>
        <begin position="424"/>
        <end position="447"/>
    </location>
</feature>
<feature type="transmembrane region" description="Helical" evidence="6">
    <location>
        <begin position="29"/>
        <end position="47"/>
    </location>
</feature>
<keyword evidence="2" id="KW-1003">Cell membrane</keyword>
<dbReference type="InterPro" id="IPR032807">
    <property type="entry name" value="GNVR"/>
</dbReference>
<keyword evidence="4 6" id="KW-1133">Transmembrane helix</keyword>
<feature type="domain" description="Polysaccharide chain length determinant N-terminal" evidence="7">
    <location>
        <begin position="15"/>
        <end position="104"/>
    </location>
</feature>
<dbReference type="RefSeq" id="WP_034172566.1">
    <property type="nucleotide sequence ID" value="NZ_CP094302.2"/>
</dbReference>
<dbReference type="InterPro" id="IPR050445">
    <property type="entry name" value="Bact_polysacc_biosynth/exp"/>
</dbReference>
<reference evidence="9 10" key="1">
    <citation type="submission" date="2022-03" db="EMBL/GenBank/DDBJ databases">
        <title>Survey of Intraspecific Variation of Edwardsiella anguillarum Isolates from Non-Anguillid Fish Host Originating from Varied Geographic Locations.</title>
        <authorList>
            <person name="Armwood A.R."/>
            <person name="Woodyard E."/>
            <person name="Waldbieser G.C."/>
            <person name="Camus A.C."/>
            <person name="Divya D."/>
            <person name="Tekedar H."/>
            <person name="Soto E."/>
            <person name="Stein C."/>
            <person name="Ucko M."/>
            <person name="Ware C."/>
            <person name="Griffin M.J."/>
        </authorList>
    </citation>
    <scope>NUCLEOTIDE SEQUENCE [LARGE SCALE GENOMIC DNA]</scope>
    <source>
        <strain evidence="9 10">R18-35-2</strain>
    </source>
</reference>
<dbReference type="Pfam" id="PF02706">
    <property type="entry name" value="Wzz"/>
    <property type="match status" value="1"/>
</dbReference>
<evidence type="ECO:0000259" key="7">
    <source>
        <dbReference type="Pfam" id="PF02706"/>
    </source>
</evidence>
<evidence type="ECO:0000256" key="3">
    <source>
        <dbReference type="ARBA" id="ARBA00022692"/>
    </source>
</evidence>
<keyword evidence="10" id="KW-1185">Reference proteome</keyword>
<dbReference type="SUPFAM" id="SSF52540">
    <property type="entry name" value="P-loop containing nucleoside triphosphate hydrolases"/>
    <property type="match status" value="1"/>
</dbReference>
<dbReference type="PANTHER" id="PTHR32309:SF13">
    <property type="entry name" value="FERRIC ENTEROBACTIN TRANSPORT PROTEIN FEPE"/>
    <property type="match status" value="1"/>
</dbReference>
<evidence type="ECO:0000256" key="5">
    <source>
        <dbReference type="ARBA" id="ARBA00023136"/>
    </source>
</evidence>
<organism evidence="9 10">
    <name type="scientific">Edwardsiella anguillarum</name>
    <dbReference type="NCBI Taxonomy" id="1821960"/>
    <lineage>
        <taxon>Bacteria</taxon>
        <taxon>Pseudomonadati</taxon>
        <taxon>Pseudomonadota</taxon>
        <taxon>Gammaproteobacteria</taxon>
        <taxon>Enterobacterales</taxon>
        <taxon>Hafniaceae</taxon>
        <taxon>Edwardsiella</taxon>
    </lineage>
</organism>
<evidence type="ECO:0000313" key="10">
    <source>
        <dbReference type="Proteomes" id="UP001238370"/>
    </source>
</evidence>
<evidence type="ECO:0000313" key="9">
    <source>
        <dbReference type="EMBL" id="WHP82257.1"/>
    </source>
</evidence>
<name>A0ABY8SBQ6_9GAMM</name>
<dbReference type="InterPro" id="IPR027417">
    <property type="entry name" value="P-loop_NTPase"/>
</dbReference>
<gene>
    <name evidence="9" type="ORF">MQ095_10600</name>
</gene>
<dbReference type="EMBL" id="CP094302">
    <property type="protein sequence ID" value="WHP82257.1"/>
    <property type="molecule type" value="Genomic_DNA"/>
</dbReference>
<evidence type="ECO:0000256" key="2">
    <source>
        <dbReference type="ARBA" id="ARBA00022475"/>
    </source>
</evidence>
<accession>A0ABY8SBQ6</accession>
<protein>
    <submittedName>
        <fullName evidence="9">Exopolysaccharide transport family protein</fullName>
    </submittedName>
</protein>
<feature type="domain" description="Tyrosine-protein kinase G-rich" evidence="8">
    <location>
        <begin position="380"/>
        <end position="445"/>
    </location>
</feature>
<dbReference type="PANTHER" id="PTHR32309">
    <property type="entry name" value="TYROSINE-PROTEIN KINASE"/>
    <property type="match status" value="1"/>
</dbReference>
<evidence type="ECO:0000256" key="4">
    <source>
        <dbReference type="ARBA" id="ARBA00022989"/>
    </source>
</evidence>
<dbReference type="Gene3D" id="3.40.50.300">
    <property type="entry name" value="P-loop containing nucleotide triphosphate hydrolases"/>
    <property type="match status" value="1"/>
</dbReference>